<reference evidence="1 2" key="2">
    <citation type="journal article" date="2022" name="Microorganisms">
        <title>Complete Genome Sequences of Two Flavobacterium ammonificans Strains and a Flavobacterium ammoniigenes Strain of Ammonifying Bacterioplankton Isolated from Surface River Water.</title>
        <authorList>
            <person name="Suda W."/>
            <person name="Ogata Y."/>
            <person name="Shindo C."/>
            <person name="Watanabe K."/>
        </authorList>
    </citation>
    <scope>NUCLEOTIDE SEQUENCE [LARGE SCALE GENOMIC DNA]</scope>
    <source>
        <strain evidence="1 2">GENT5</strain>
    </source>
</reference>
<organism evidence="1 2">
    <name type="scientific">Flavobacterium ammoniigenes</name>
    <dbReference type="NCBI Taxonomy" id="1751095"/>
    <lineage>
        <taxon>Bacteria</taxon>
        <taxon>Pseudomonadati</taxon>
        <taxon>Bacteroidota</taxon>
        <taxon>Flavobacteriia</taxon>
        <taxon>Flavobacteriales</taxon>
        <taxon>Flavobacteriaceae</taxon>
        <taxon>Flavobacterium</taxon>
    </lineage>
</organism>
<reference evidence="1 2" key="1">
    <citation type="journal article" date="2022" name="Int. J. Syst. Evol. Microbiol.">
        <title>Flavobacterium ammonificans sp. nov. and Flavobacterium ammoniigenes sp. nov., ammonifying bacteria isolated from surface river water.</title>
        <authorList>
            <person name="Watanabe K."/>
            <person name="Kitamura T."/>
            <person name="Ogata Y."/>
            <person name="Shindo C."/>
            <person name="Suda W."/>
        </authorList>
    </citation>
    <scope>NUCLEOTIDE SEQUENCE [LARGE SCALE GENOMIC DNA]</scope>
    <source>
        <strain evidence="1 2">GENT5</strain>
    </source>
</reference>
<protein>
    <submittedName>
        <fullName evidence="1">Uncharacterized protein</fullName>
    </submittedName>
</protein>
<evidence type="ECO:0000313" key="1">
    <source>
        <dbReference type="EMBL" id="BDB54939.1"/>
    </source>
</evidence>
<sequence>MLIDCAVIAKGKQQMNSAKSMFFIQLITKQIYYKTLFEVSNGKGNLKLFSSIFLIKFVGNTIPMSEETLMIFKKPSYPINAALLDYLERFDRISKFPIAYDDLLRFSGSINVYDKEDKDTLWVRVYYNEFEREEIDLTLKKIYSLLHSDGNLEIIKFLNVDSIDYCTFGNSKPFRIKVRNVLNDNYTHFYVKKADASRVYGLELEHILSPDKINFLVHQDTLIEEHIMGIAGDVFINNHLKNCTETEKSQIAKEFVKFNERSMIRLLGDMRAYNYVVIPIHDFDQVVYRIRAIDFDQQCYEGNFKVYRPQFFKENYPMVKLVKDKLQESSINQYKNEERSVLAKRIHSAENRIKRLLKIMGEDTLSTPDHLEQLKLELYRYTNDLNFKKAKTMGNIMNASFQYITRNFKNVNPFKS</sequence>
<name>A0ABN6L363_9FLAO</name>
<gene>
    <name evidence="1" type="ORF">GENT5_12440</name>
</gene>
<keyword evidence="2" id="KW-1185">Reference proteome</keyword>
<accession>A0ABN6L363</accession>
<evidence type="ECO:0000313" key="2">
    <source>
        <dbReference type="Proteomes" id="UP001319867"/>
    </source>
</evidence>
<dbReference type="Proteomes" id="UP001319867">
    <property type="component" value="Chromosome"/>
</dbReference>
<dbReference type="EMBL" id="AP025184">
    <property type="protein sequence ID" value="BDB54939.1"/>
    <property type="molecule type" value="Genomic_DNA"/>
</dbReference>
<proteinExistence type="predicted"/>